<keyword evidence="6" id="KW-0474">Menaquinone biosynthesis</keyword>
<dbReference type="SFLD" id="SFLDF00343">
    <property type="entry name" value="aminofutalosine_synthase_(mqnE"/>
    <property type="match status" value="1"/>
</dbReference>
<dbReference type="SFLD" id="SFLDG01064">
    <property type="entry name" value="F420__menaquinone_cofactor_bio"/>
    <property type="match status" value="2"/>
</dbReference>
<evidence type="ECO:0000256" key="3">
    <source>
        <dbReference type="ARBA" id="ARBA00022723"/>
    </source>
</evidence>
<dbReference type="InterPro" id="IPR058240">
    <property type="entry name" value="rSAM_sf"/>
</dbReference>
<dbReference type="PIRSF" id="PIRSF004762">
    <property type="entry name" value="CHP00423"/>
    <property type="match status" value="1"/>
</dbReference>
<dbReference type="InterPro" id="IPR034405">
    <property type="entry name" value="F420"/>
</dbReference>
<keyword evidence="6" id="KW-0560">Oxidoreductase</keyword>
<name>A0A3Q8X673_9BACL</name>
<evidence type="ECO:0000259" key="9">
    <source>
        <dbReference type="PROSITE" id="PS51918"/>
    </source>
</evidence>
<dbReference type="InterPro" id="IPR045567">
    <property type="entry name" value="CofH/MnqC-like_C"/>
</dbReference>
<feature type="binding site" evidence="8">
    <location>
        <position position="178"/>
    </location>
    <ligand>
        <name>S-adenosyl-L-methionine</name>
        <dbReference type="ChEBI" id="CHEBI:59789"/>
    </ligand>
</feature>
<keyword evidence="5 6" id="KW-0411">Iron-sulfur</keyword>
<dbReference type="Pfam" id="PF04055">
    <property type="entry name" value="Radical_SAM"/>
    <property type="match status" value="1"/>
</dbReference>
<feature type="binding site" evidence="6 7">
    <location>
        <position position="72"/>
    </location>
    <ligand>
        <name>[4Fe-4S] cluster</name>
        <dbReference type="ChEBI" id="CHEBI:49883"/>
        <note>4Fe-4S-S-AdoMet</note>
    </ligand>
</feature>
<dbReference type="NCBIfam" id="TIGR03699">
    <property type="entry name" value="menaquin_MqnC"/>
    <property type="match status" value="1"/>
</dbReference>
<dbReference type="EC" id="1.21.98.1" evidence="6"/>
<evidence type="ECO:0000256" key="7">
    <source>
        <dbReference type="PIRSR" id="PIRSR004762-1"/>
    </source>
</evidence>
<evidence type="ECO:0000313" key="11">
    <source>
        <dbReference type="Proteomes" id="UP000272528"/>
    </source>
</evidence>
<dbReference type="Pfam" id="PF19288">
    <property type="entry name" value="CofH_C"/>
    <property type="match status" value="1"/>
</dbReference>
<dbReference type="GO" id="GO:0044689">
    <property type="term" value="F:7,8-didemethyl-8-hydroxy-5-deazariboflavin synthase activity"/>
    <property type="evidence" value="ECO:0007669"/>
    <property type="project" value="TreeGrafter"/>
</dbReference>
<dbReference type="SUPFAM" id="SSF102114">
    <property type="entry name" value="Radical SAM enzymes"/>
    <property type="match status" value="1"/>
</dbReference>
<gene>
    <name evidence="6 10" type="primary">mqnC</name>
    <name evidence="10" type="ORF">EJC50_11190</name>
</gene>
<dbReference type="GO" id="GO:0051539">
    <property type="term" value="F:4 iron, 4 sulfur cluster binding"/>
    <property type="evidence" value="ECO:0007669"/>
    <property type="project" value="UniProtKB-KW"/>
</dbReference>
<dbReference type="Proteomes" id="UP000272528">
    <property type="component" value="Chromosome"/>
</dbReference>
<keyword evidence="2 6" id="KW-0949">S-adenosyl-L-methionine</keyword>
<dbReference type="InterPro" id="IPR013785">
    <property type="entry name" value="Aldolase_TIM"/>
</dbReference>
<dbReference type="InterPro" id="IPR007197">
    <property type="entry name" value="rSAM"/>
</dbReference>
<feature type="binding site" evidence="6 7">
    <location>
        <position position="65"/>
    </location>
    <ligand>
        <name>[4Fe-4S] cluster</name>
        <dbReference type="ChEBI" id="CHEBI:49883"/>
        <note>4Fe-4S-S-AdoMet</note>
    </ligand>
</feature>
<dbReference type="GO" id="GO:0046992">
    <property type="term" value="F:oxidoreductase activity, acting on X-H and Y-H to form an X-Y bond"/>
    <property type="evidence" value="ECO:0007669"/>
    <property type="project" value="UniProtKB-UniRule"/>
</dbReference>
<comment type="similarity">
    <text evidence="6">Belongs to the radical SAM superfamily. MqnC family.</text>
</comment>
<dbReference type="GO" id="GO:0005506">
    <property type="term" value="F:iron ion binding"/>
    <property type="evidence" value="ECO:0007669"/>
    <property type="project" value="UniProtKB-UniRule"/>
</dbReference>
<evidence type="ECO:0000256" key="1">
    <source>
        <dbReference type="ARBA" id="ARBA00022485"/>
    </source>
</evidence>
<dbReference type="SFLD" id="SFLDG01389">
    <property type="entry name" value="menaquinone_synthsis_involved"/>
    <property type="match status" value="2"/>
</dbReference>
<evidence type="ECO:0000256" key="4">
    <source>
        <dbReference type="ARBA" id="ARBA00023004"/>
    </source>
</evidence>
<dbReference type="UniPathway" id="UPA00079"/>
<comment type="cofactor">
    <cofactor evidence="6 7">
        <name>[4Fe-4S] cluster</name>
        <dbReference type="ChEBI" id="CHEBI:49883"/>
    </cofactor>
    <text evidence="6 7">Binds 1 [4Fe-4S] cluster. The cluster is coordinated with 3 cysteines and an exchangeable S-adenosyl-L-methionine.</text>
</comment>
<feature type="binding site" evidence="8">
    <location>
        <position position="318"/>
    </location>
    <ligand>
        <name>(3R)-3-methyl-D-ornithine</name>
        <dbReference type="ChEBI" id="CHEBI:64642"/>
    </ligand>
</feature>
<feature type="binding site" evidence="6 7">
    <location>
        <position position="69"/>
    </location>
    <ligand>
        <name>[4Fe-4S] cluster</name>
        <dbReference type="ChEBI" id="CHEBI:49883"/>
        <note>4Fe-4S-S-AdoMet</note>
    </ligand>
</feature>
<dbReference type="CDD" id="cd01335">
    <property type="entry name" value="Radical_SAM"/>
    <property type="match status" value="1"/>
</dbReference>
<reference evidence="11" key="1">
    <citation type="submission" date="2018-12" db="EMBL/GenBank/DDBJ databases">
        <title>Genome sequence of Peanibacillus sp.</title>
        <authorList>
            <person name="Subramani G."/>
            <person name="Srinivasan S."/>
            <person name="Kim M.K."/>
        </authorList>
    </citation>
    <scope>NUCLEOTIDE SEQUENCE [LARGE SCALE GENOMIC DNA]</scope>
    <source>
        <strain evidence="11">18JY67-1</strain>
    </source>
</reference>
<protein>
    <recommendedName>
        <fullName evidence="6">Cyclic dehypoxanthine futalosine synthase</fullName>
        <shortName evidence="6">Cyclic DHFL synthase</shortName>
        <ecNumber evidence="6">1.21.98.1</ecNumber>
    </recommendedName>
    <alternativeName>
        <fullName evidence="6">Dehypoxanthine futalosine cyclase</fullName>
        <shortName evidence="6">DHFL cyclase</shortName>
    </alternativeName>
    <alternativeName>
        <fullName evidence="6">Menaquinone biosynthetic enzyme MqnC</fullName>
    </alternativeName>
</protein>
<evidence type="ECO:0000256" key="8">
    <source>
        <dbReference type="PIRSR" id="PIRSR004762-2"/>
    </source>
</evidence>
<dbReference type="HAMAP" id="MF_00992">
    <property type="entry name" value="MqnC"/>
    <property type="match status" value="1"/>
</dbReference>
<feature type="domain" description="Radical SAM core" evidence="9">
    <location>
        <begin position="51"/>
        <end position="291"/>
    </location>
</feature>
<dbReference type="PANTHER" id="PTHR43076">
    <property type="entry name" value="FO SYNTHASE (COFH)"/>
    <property type="match status" value="1"/>
</dbReference>
<keyword evidence="1 6" id="KW-0004">4Fe-4S</keyword>
<feature type="binding site" evidence="8">
    <location>
        <position position="71"/>
    </location>
    <ligand>
        <name>S-adenosyl-L-methionine</name>
        <dbReference type="ChEBI" id="CHEBI:59789"/>
    </ligand>
</feature>
<dbReference type="PROSITE" id="PS51918">
    <property type="entry name" value="RADICAL_SAM"/>
    <property type="match status" value="1"/>
</dbReference>
<comment type="pathway">
    <text evidence="6">Quinol/quinone metabolism; menaquinone biosynthesis.</text>
</comment>
<evidence type="ECO:0000256" key="2">
    <source>
        <dbReference type="ARBA" id="ARBA00022691"/>
    </source>
</evidence>
<comment type="catalytic activity">
    <reaction evidence="6">
        <text>dehypoxanthine futalosine + S-adenosyl-L-methionine = cyclic dehypoxanthinylfutalosinate + 5'-deoxyadenosine + L-methionine + H(+)</text>
        <dbReference type="Rhea" id="RHEA:33083"/>
        <dbReference type="ChEBI" id="CHEBI:15378"/>
        <dbReference type="ChEBI" id="CHEBI:17319"/>
        <dbReference type="ChEBI" id="CHEBI:57844"/>
        <dbReference type="ChEBI" id="CHEBI:58864"/>
        <dbReference type="ChEBI" id="CHEBI:59789"/>
        <dbReference type="ChEBI" id="CHEBI:64270"/>
        <dbReference type="EC" id="1.21.98.1"/>
    </reaction>
</comment>
<dbReference type="InterPro" id="IPR022431">
    <property type="entry name" value="Cyclic_DHFL_synthase_mqnC"/>
</dbReference>
<dbReference type="NCBIfam" id="TIGR00423">
    <property type="entry name" value="CofH family radical SAM protein"/>
    <property type="match status" value="1"/>
</dbReference>
<dbReference type="KEGG" id="palb:EJC50_11190"/>
<dbReference type="SFLD" id="SFLDF00342">
    <property type="entry name" value="cyclic_dehypoxanthine_futalosi"/>
    <property type="match status" value="1"/>
</dbReference>
<dbReference type="InterPro" id="IPR020050">
    <property type="entry name" value="FO_synthase_su2"/>
</dbReference>
<accession>A0A3Q8X673</accession>
<dbReference type="Gene3D" id="3.20.20.70">
    <property type="entry name" value="Aldolase class I"/>
    <property type="match status" value="1"/>
</dbReference>
<feature type="binding site" evidence="8">
    <location>
        <position position="141"/>
    </location>
    <ligand>
        <name>(3R)-3-methyl-D-ornithine</name>
        <dbReference type="ChEBI" id="CHEBI:64642"/>
    </ligand>
</feature>
<dbReference type="SFLD" id="SFLDS00029">
    <property type="entry name" value="Radical_SAM"/>
    <property type="match status" value="2"/>
</dbReference>
<sequence length="378" mass="42602">MQQVDRILDKALQGERLGLEDVVTLFESDEIEKMGHAANQVMLKHHPDPVTTFVVGRNINYTNVCDVYCRFCAFYRAPDSAEGYVLSDEVILQKIKETMDVGGTEILMQGGVNPNLPFTYYTDLLRKIKQHYPGITMHSFSPAEIHKMVAVSDGLTLEQVMRALNQAGLDSLPGGGGEILDDRTRRKISRLKGSWTDWMDVMKTAHRVGMNTTATMVIGFGEEMEERALHLLRVRDAQDECITNGYNSKGFLAFIPWTFQPENTNMKREKATPEEYLKTLAISRLTLDNIENFQSSWVTMGPEIGKLSLSYGCNDFGSTMIEENVVSAAGTTHKVNIESILRLIRETGKVPAQRNTKYDILKVYNESEHAANDFVMQN</sequence>
<dbReference type="PANTHER" id="PTHR43076:SF1">
    <property type="entry name" value="LIPOYL SYNTHASE 2"/>
    <property type="match status" value="1"/>
</dbReference>
<proteinExistence type="inferred from homology"/>
<evidence type="ECO:0000256" key="6">
    <source>
        <dbReference type="HAMAP-Rule" id="MF_00992"/>
    </source>
</evidence>
<dbReference type="AlphaFoldDB" id="A0A3Q8X673"/>
<dbReference type="OrthoDB" id="9802027at2"/>
<dbReference type="GO" id="GO:0009234">
    <property type="term" value="P:menaquinone biosynthetic process"/>
    <property type="evidence" value="ECO:0007669"/>
    <property type="project" value="UniProtKB-UniRule"/>
</dbReference>
<dbReference type="RefSeq" id="WP_126015389.1">
    <property type="nucleotide sequence ID" value="NZ_CP034437.1"/>
</dbReference>
<dbReference type="GO" id="GO:0016765">
    <property type="term" value="F:transferase activity, transferring alkyl or aryl (other than methyl) groups"/>
    <property type="evidence" value="ECO:0007669"/>
    <property type="project" value="InterPro"/>
</dbReference>
<keyword evidence="4 6" id="KW-0408">Iron</keyword>
<evidence type="ECO:0000256" key="5">
    <source>
        <dbReference type="ARBA" id="ARBA00023014"/>
    </source>
</evidence>
<organism evidence="10 11">
    <name type="scientific">Paenibacillus albus</name>
    <dbReference type="NCBI Taxonomy" id="2495582"/>
    <lineage>
        <taxon>Bacteria</taxon>
        <taxon>Bacillati</taxon>
        <taxon>Bacillota</taxon>
        <taxon>Bacilli</taxon>
        <taxon>Bacillales</taxon>
        <taxon>Paenibacillaceae</taxon>
        <taxon>Paenibacillus</taxon>
    </lineage>
</organism>
<keyword evidence="11" id="KW-1185">Reference proteome</keyword>
<dbReference type="EMBL" id="CP034437">
    <property type="protein sequence ID" value="AZN40153.1"/>
    <property type="molecule type" value="Genomic_DNA"/>
</dbReference>
<feature type="binding site" evidence="8">
    <location>
        <position position="296"/>
    </location>
    <ligand>
        <name>(3R)-3-methyl-D-ornithine</name>
        <dbReference type="ChEBI" id="CHEBI:64642"/>
    </ligand>
</feature>
<comment type="function">
    <text evidence="6">Radical SAM enzyme that catalyzes the cyclization of dehypoxanthine futalosine (DHFL) into cyclic dehypoxanthine futalosine (CDHFL), a step in the biosynthesis of menaquinone (MK, vitamin K2).</text>
</comment>
<keyword evidence="3 6" id="KW-0479">Metal-binding</keyword>
<evidence type="ECO:0000313" key="10">
    <source>
        <dbReference type="EMBL" id="AZN40153.1"/>
    </source>
</evidence>